<organism evidence="2 3">
    <name type="scientific">Elysia crispata</name>
    <name type="common">lettuce slug</name>
    <dbReference type="NCBI Taxonomy" id="231223"/>
    <lineage>
        <taxon>Eukaryota</taxon>
        <taxon>Metazoa</taxon>
        <taxon>Spiralia</taxon>
        <taxon>Lophotrochozoa</taxon>
        <taxon>Mollusca</taxon>
        <taxon>Gastropoda</taxon>
        <taxon>Heterobranchia</taxon>
        <taxon>Euthyneura</taxon>
        <taxon>Panpulmonata</taxon>
        <taxon>Sacoglossa</taxon>
        <taxon>Placobranchoidea</taxon>
        <taxon>Plakobranchidae</taxon>
        <taxon>Elysia</taxon>
    </lineage>
</organism>
<protein>
    <submittedName>
        <fullName evidence="2">Uncharacterized protein</fullName>
    </submittedName>
</protein>
<evidence type="ECO:0000256" key="1">
    <source>
        <dbReference type="SAM" id="MobiDB-lite"/>
    </source>
</evidence>
<gene>
    <name evidence="2" type="ORF">RRG08_036372</name>
</gene>
<reference evidence="2" key="1">
    <citation type="journal article" date="2023" name="G3 (Bethesda)">
        <title>A reference genome for the long-term kleptoplast-retaining sea slug Elysia crispata morphotype clarki.</title>
        <authorList>
            <person name="Eastman K.E."/>
            <person name="Pendleton A.L."/>
            <person name="Shaikh M.A."/>
            <person name="Suttiyut T."/>
            <person name="Ogas R."/>
            <person name="Tomko P."/>
            <person name="Gavelis G."/>
            <person name="Widhalm J.R."/>
            <person name="Wisecaver J.H."/>
        </authorList>
    </citation>
    <scope>NUCLEOTIDE SEQUENCE</scope>
    <source>
        <strain evidence="2">ECLA1</strain>
    </source>
</reference>
<evidence type="ECO:0000313" key="3">
    <source>
        <dbReference type="Proteomes" id="UP001283361"/>
    </source>
</evidence>
<dbReference type="Proteomes" id="UP001283361">
    <property type="component" value="Unassembled WGS sequence"/>
</dbReference>
<dbReference type="AlphaFoldDB" id="A0AAE0ZKC4"/>
<dbReference type="EMBL" id="JAWDGP010003786">
    <property type="protein sequence ID" value="KAK3770770.1"/>
    <property type="molecule type" value="Genomic_DNA"/>
</dbReference>
<name>A0AAE0ZKC4_9GAST</name>
<evidence type="ECO:0000313" key="2">
    <source>
        <dbReference type="EMBL" id="KAK3770770.1"/>
    </source>
</evidence>
<accession>A0AAE0ZKC4</accession>
<comment type="caution">
    <text evidence="2">The sequence shown here is derived from an EMBL/GenBank/DDBJ whole genome shotgun (WGS) entry which is preliminary data.</text>
</comment>
<feature type="region of interest" description="Disordered" evidence="1">
    <location>
        <begin position="1"/>
        <end position="46"/>
    </location>
</feature>
<sequence>MSKTEPAGDNGKGETKERRRRASSSSCQKTVYHRGSPGRFEQQERGRLVYSRQPIQLSWSSRPPFLAPPPRPSFITTRVASSNRWRTCETSLLPSKVSDGTKYCCCENGNNLFFLRPEAFLLHRSNRQHSDQKSLYSLRRKRVLSHIFHFYFLYYAVSRQYSSTFL</sequence>
<proteinExistence type="predicted"/>
<keyword evidence="3" id="KW-1185">Reference proteome</keyword>